<organism evidence="1 2">
    <name type="scientific">Irpex rosettiformis</name>
    <dbReference type="NCBI Taxonomy" id="378272"/>
    <lineage>
        <taxon>Eukaryota</taxon>
        <taxon>Fungi</taxon>
        <taxon>Dikarya</taxon>
        <taxon>Basidiomycota</taxon>
        <taxon>Agaricomycotina</taxon>
        <taxon>Agaricomycetes</taxon>
        <taxon>Polyporales</taxon>
        <taxon>Irpicaceae</taxon>
        <taxon>Irpex</taxon>
    </lineage>
</organism>
<name>A0ACB8U691_9APHY</name>
<dbReference type="Proteomes" id="UP001055072">
    <property type="component" value="Unassembled WGS sequence"/>
</dbReference>
<evidence type="ECO:0000313" key="2">
    <source>
        <dbReference type="Proteomes" id="UP001055072"/>
    </source>
</evidence>
<reference evidence="1" key="1">
    <citation type="journal article" date="2021" name="Environ. Microbiol.">
        <title>Gene family expansions and transcriptome signatures uncover fungal adaptations to wood decay.</title>
        <authorList>
            <person name="Hage H."/>
            <person name="Miyauchi S."/>
            <person name="Viragh M."/>
            <person name="Drula E."/>
            <person name="Min B."/>
            <person name="Chaduli D."/>
            <person name="Navarro D."/>
            <person name="Favel A."/>
            <person name="Norest M."/>
            <person name="Lesage-Meessen L."/>
            <person name="Balint B."/>
            <person name="Merenyi Z."/>
            <person name="de Eugenio L."/>
            <person name="Morin E."/>
            <person name="Martinez A.T."/>
            <person name="Baldrian P."/>
            <person name="Stursova M."/>
            <person name="Martinez M.J."/>
            <person name="Novotny C."/>
            <person name="Magnuson J.K."/>
            <person name="Spatafora J.W."/>
            <person name="Maurice S."/>
            <person name="Pangilinan J."/>
            <person name="Andreopoulos W."/>
            <person name="LaButti K."/>
            <person name="Hundley H."/>
            <person name="Na H."/>
            <person name="Kuo A."/>
            <person name="Barry K."/>
            <person name="Lipzen A."/>
            <person name="Henrissat B."/>
            <person name="Riley R."/>
            <person name="Ahrendt S."/>
            <person name="Nagy L.G."/>
            <person name="Grigoriev I.V."/>
            <person name="Martin F."/>
            <person name="Rosso M.N."/>
        </authorList>
    </citation>
    <scope>NUCLEOTIDE SEQUENCE</scope>
    <source>
        <strain evidence="1">CBS 384.51</strain>
    </source>
</reference>
<evidence type="ECO:0000313" key="1">
    <source>
        <dbReference type="EMBL" id="KAI0089838.1"/>
    </source>
</evidence>
<protein>
    <submittedName>
        <fullName evidence="1">Uncharacterized protein</fullName>
    </submittedName>
</protein>
<proteinExistence type="predicted"/>
<gene>
    <name evidence="1" type="ORF">BDY19DRAFT_889007</name>
</gene>
<accession>A0ACB8U691</accession>
<sequence length="276" mass="30398">MPSTPSPPLAQSHPTSPHSPLKELTGSSVLLVRPGTEVTNDELAKCARLFSDNYGVWGPKVNKPLYPGGRVKMNAARLRKQCLSDPENTILSMRFINGELVGHAFATQWKYGEHVVCWVTQLVVDINMRQRYIATSLLQHISMHAWFISATIIGLVSSHPAACHAVAKLAGTAISRINLEFIQAHAEGILNSTTVDYLKGIKLKGSLFDPTVDDGTVSLVDTSFFVDHDEPQATLDTYIQDRCWVLGNLVDGHEFFMVVPVIRLEVAQSHPSDPFV</sequence>
<comment type="caution">
    <text evidence="1">The sequence shown here is derived from an EMBL/GenBank/DDBJ whole genome shotgun (WGS) entry which is preliminary data.</text>
</comment>
<dbReference type="EMBL" id="MU274909">
    <property type="protein sequence ID" value="KAI0089838.1"/>
    <property type="molecule type" value="Genomic_DNA"/>
</dbReference>
<keyword evidence="2" id="KW-1185">Reference proteome</keyword>